<dbReference type="GO" id="GO:0005509">
    <property type="term" value="F:calcium ion binding"/>
    <property type="evidence" value="ECO:0007669"/>
    <property type="project" value="InterPro"/>
</dbReference>
<evidence type="ECO:0000313" key="3">
    <source>
        <dbReference type="Proteomes" id="UP000664859"/>
    </source>
</evidence>
<feature type="domain" description="EF-hand" evidence="1">
    <location>
        <begin position="387"/>
        <end position="422"/>
    </location>
</feature>
<reference evidence="2" key="1">
    <citation type="submission" date="2021-02" db="EMBL/GenBank/DDBJ databases">
        <title>First Annotated Genome of the Yellow-green Alga Tribonema minus.</title>
        <authorList>
            <person name="Mahan K.M."/>
        </authorList>
    </citation>
    <scope>NUCLEOTIDE SEQUENCE</scope>
    <source>
        <strain evidence="2">UTEX B ZZ1240</strain>
    </source>
</reference>
<proteinExistence type="predicted"/>
<dbReference type="OrthoDB" id="198766at2759"/>
<dbReference type="InterPro" id="IPR011992">
    <property type="entry name" value="EF-hand-dom_pair"/>
</dbReference>
<feature type="domain" description="EF-hand" evidence="1">
    <location>
        <begin position="98"/>
        <end position="133"/>
    </location>
</feature>
<dbReference type="SMART" id="SM00054">
    <property type="entry name" value="EFh"/>
    <property type="match status" value="4"/>
</dbReference>
<sequence length="660" mass="69990">MGNAGCQAASVNGGASPSAAVIKTIGQTKGLESCGTLKRRYLAMQCGPGLDRDRLARLLQASQEETGEVLRCLSGPKQHGLVDVFEVLSAACFLTKMPSAHRLRELFDIHDVDGDGVLGFCECLLLVRSSLHVLAKLTQGKAPEPDQLVTITEAIFKANTQPAAAAIGMEEWLSFCRGDAAVRAAAARVNSILCRKMASVFKPGGGGSGSGSGGGGGGSELKAASLVRIASPVRPAPSVHKRPRPQLKMGHGSDAVLKLHAVFAAADKSGSGVIAADTWHRLMGHAAGTLSAYGPQLSIVDVLQAAYPFAADAEMAQMLTWISDASSSARHWTPAQREDFRELRSLAETDMEDIVSGGSQLACDAPAIKVDVDVWCCFRELRSLAEMDMEDIMVLFDMYDVDEHGEVRVGELCSGLSRTLDIPQDDIAKVFRNGGKGASDYISAEEFADTFSKLMAADAATIETGSIMGLIGLVDGLAGRAAHFVGIAHGLATGNDTATSIERYTGYALALSVECEGQLYPLRLTLKMRDPARALLCLKRTIKLHVPSLRSNSNITSECLEAMYIDGQGAATDLDDGITLRNVLRVEQASQKAMADDSRRQHPWLANRHDDLVSITVRVSSKSSPVDKMAASSVPDESVGFPVDGLSGAVVVSPNWLPLA</sequence>
<dbReference type="SUPFAM" id="SSF47473">
    <property type="entry name" value="EF-hand"/>
    <property type="match status" value="2"/>
</dbReference>
<dbReference type="Proteomes" id="UP000664859">
    <property type="component" value="Unassembled WGS sequence"/>
</dbReference>
<dbReference type="EMBL" id="JAFCMP010000046">
    <property type="protein sequence ID" value="KAG5189620.1"/>
    <property type="molecule type" value="Genomic_DNA"/>
</dbReference>
<keyword evidence="3" id="KW-1185">Reference proteome</keyword>
<organism evidence="2 3">
    <name type="scientific">Tribonema minus</name>
    <dbReference type="NCBI Taxonomy" id="303371"/>
    <lineage>
        <taxon>Eukaryota</taxon>
        <taxon>Sar</taxon>
        <taxon>Stramenopiles</taxon>
        <taxon>Ochrophyta</taxon>
        <taxon>PX clade</taxon>
        <taxon>Xanthophyceae</taxon>
        <taxon>Tribonematales</taxon>
        <taxon>Tribonemataceae</taxon>
        <taxon>Tribonema</taxon>
    </lineage>
</organism>
<dbReference type="InterPro" id="IPR002048">
    <property type="entry name" value="EF_hand_dom"/>
</dbReference>
<comment type="caution">
    <text evidence="2">The sequence shown here is derived from an EMBL/GenBank/DDBJ whole genome shotgun (WGS) entry which is preliminary data.</text>
</comment>
<name>A0A835ZE04_9STRA</name>
<dbReference type="AlphaFoldDB" id="A0A835ZE04"/>
<protein>
    <recommendedName>
        <fullName evidence="1">EF-hand domain-containing protein</fullName>
    </recommendedName>
</protein>
<dbReference type="PROSITE" id="PS50222">
    <property type="entry name" value="EF_HAND_2"/>
    <property type="match status" value="2"/>
</dbReference>
<gene>
    <name evidence="2" type="ORF">JKP88DRAFT_262017</name>
</gene>
<accession>A0A835ZE04</accession>
<evidence type="ECO:0000313" key="2">
    <source>
        <dbReference type="EMBL" id="KAG5189620.1"/>
    </source>
</evidence>
<evidence type="ECO:0000259" key="1">
    <source>
        <dbReference type="PROSITE" id="PS50222"/>
    </source>
</evidence>
<dbReference type="Gene3D" id="1.10.238.10">
    <property type="entry name" value="EF-hand"/>
    <property type="match status" value="2"/>
</dbReference>